<gene>
    <name evidence="3" type="ORF">GORHZ_057_00080</name>
</gene>
<protein>
    <recommendedName>
        <fullName evidence="5">Integral membrane protein</fullName>
    </recommendedName>
</protein>
<accession>K6W6I8</accession>
<feature type="transmembrane region" description="Helical" evidence="2">
    <location>
        <begin position="93"/>
        <end position="117"/>
    </location>
</feature>
<evidence type="ECO:0000256" key="1">
    <source>
        <dbReference type="SAM" id="MobiDB-lite"/>
    </source>
</evidence>
<feature type="transmembrane region" description="Helical" evidence="2">
    <location>
        <begin position="189"/>
        <end position="210"/>
    </location>
</feature>
<dbReference type="STRING" id="1108045.GORHZ_057_00080"/>
<dbReference type="AlphaFoldDB" id="K6W6I8"/>
<keyword evidence="2" id="KW-0812">Transmembrane</keyword>
<dbReference type="eggNOG" id="COG4325">
    <property type="taxonomic scope" value="Bacteria"/>
</dbReference>
<keyword evidence="2" id="KW-1133">Transmembrane helix</keyword>
<keyword evidence="2" id="KW-0472">Membrane</keyword>
<comment type="caution">
    <text evidence="3">The sequence shown here is derived from an EMBL/GenBank/DDBJ whole genome shotgun (WGS) entry which is preliminary data.</text>
</comment>
<dbReference type="EMBL" id="BAHC01000057">
    <property type="protein sequence ID" value="GAB89311.1"/>
    <property type="molecule type" value="Genomic_DNA"/>
</dbReference>
<feature type="transmembrane region" description="Helical" evidence="2">
    <location>
        <begin position="162"/>
        <end position="183"/>
    </location>
</feature>
<feature type="transmembrane region" description="Helical" evidence="2">
    <location>
        <begin position="63"/>
        <end position="86"/>
    </location>
</feature>
<evidence type="ECO:0000256" key="2">
    <source>
        <dbReference type="SAM" id="Phobius"/>
    </source>
</evidence>
<evidence type="ECO:0008006" key="5">
    <source>
        <dbReference type="Google" id="ProtNLM"/>
    </source>
</evidence>
<proteinExistence type="predicted"/>
<reference evidence="3 4" key="1">
    <citation type="submission" date="2012-08" db="EMBL/GenBank/DDBJ databases">
        <title>Whole genome shotgun sequence of Gordonia rhizosphera NBRC 16068.</title>
        <authorList>
            <person name="Takarada H."/>
            <person name="Isaki S."/>
            <person name="Hosoyama A."/>
            <person name="Tsuchikane K."/>
            <person name="Katsumata H."/>
            <person name="Baba S."/>
            <person name="Ohji S."/>
            <person name="Yamazaki S."/>
            <person name="Fujita N."/>
        </authorList>
    </citation>
    <scope>NUCLEOTIDE SEQUENCE [LARGE SCALE GENOMIC DNA]</scope>
    <source>
        <strain evidence="3 4">NBRC 16068</strain>
    </source>
</reference>
<sequence>MHRWLSERAADWMTHDIIERGRLPLLVFFCGFIVGFVCIRISVRLIRADARWWFSNVTAGDTHVHHVVFGVVLTLLSGLGLIFFALSEDQVMMSVLAGLFGVGAALILDEFALIFYLRDVYWSHEGRTSVDAVFIALAATGMILLGFRPLDLYFDALHDFRIAHTVGLDLIAAVFNLALAAVVVLKGKVWTGVIGVFAWPLLIVGVLRLARPTSPWARWRYLGRPRKLERAMERERRLRRPFIRAKIFVQDLIAGRPDVLPHVRSETEHRLDEVVHAAPPPPPISPHRGLSGTIVGLPGDDVPAMGRRRSAHHDSEHEPVEPHT</sequence>
<feature type="transmembrane region" description="Helical" evidence="2">
    <location>
        <begin position="21"/>
        <end position="43"/>
    </location>
</feature>
<feature type="region of interest" description="Disordered" evidence="1">
    <location>
        <begin position="300"/>
        <end position="324"/>
    </location>
</feature>
<organism evidence="3 4">
    <name type="scientific">Gordonia rhizosphera NBRC 16068</name>
    <dbReference type="NCBI Taxonomy" id="1108045"/>
    <lineage>
        <taxon>Bacteria</taxon>
        <taxon>Bacillati</taxon>
        <taxon>Actinomycetota</taxon>
        <taxon>Actinomycetes</taxon>
        <taxon>Mycobacteriales</taxon>
        <taxon>Gordoniaceae</taxon>
        <taxon>Gordonia</taxon>
    </lineage>
</organism>
<keyword evidence="4" id="KW-1185">Reference proteome</keyword>
<feature type="compositionally biased region" description="Basic and acidic residues" evidence="1">
    <location>
        <begin position="312"/>
        <end position="324"/>
    </location>
</feature>
<evidence type="ECO:0000313" key="3">
    <source>
        <dbReference type="EMBL" id="GAB89311.1"/>
    </source>
</evidence>
<feature type="transmembrane region" description="Helical" evidence="2">
    <location>
        <begin position="129"/>
        <end position="150"/>
    </location>
</feature>
<dbReference type="Proteomes" id="UP000008363">
    <property type="component" value="Unassembled WGS sequence"/>
</dbReference>
<name>K6W6I8_9ACTN</name>
<evidence type="ECO:0000313" key="4">
    <source>
        <dbReference type="Proteomes" id="UP000008363"/>
    </source>
</evidence>